<dbReference type="GO" id="GO:0016887">
    <property type="term" value="F:ATP hydrolysis activity"/>
    <property type="evidence" value="ECO:0007669"/>
    <property type="project" value="InterPro"/>
</dbReference>
<evidence type="ECO:0000259" key="7">
    <source>
        <dbReference type="PROSITE" id="PS50893"/>
    </source>
</evidence>
<proteinExistence type="inferred from homology"/>
<dbReference type="InterPro" id="IPR003593">
    <property type="entry name" value="AAA+_ATPase"/>
</dbReference>
<evidence type="ECO:0000256" key="4">
    <source>
        <dbReference type="ARBA" id="ARBA00022741"/>
    </source>
</evidence>
<dbReference type="Pfam" id="PF00005">
    <property type="entry name" value="ABC_tran"/>
    <property type="match status" value="1"/>
</dbReference>
<keyword evidence="4" id="KW-0547">Nucleotide-binding</keyword>
<keyword evidence="2" id="KW-0813">Transport</keyword>
<dbReference type="SUPFAM" id="SSF52540">
    <property type="entry name" value="P-loop containing nucleoside triphosphate hydrolases"/>
    <property type="match status" value="1"/>
</dbReference>
<dbReference type="EMBL" id="VOBQ01000008">
    <property type="protein sequence ID" value="TWO71266.1"/>
    <property type="molecule type" value="Genomic_DNA"/>
</dbReference>
<evidence type="ECO:0000256" key="2">
    <source>
        <dbReference type="ARBA" id="ARBA00022448"/>
    </source>
</evidence>
<dbReference type="CDD" id="cd03224">
    <property type="entry name" value="ABC_TM1139_LivF_branched"/>
    <property type="match status" value="1"/>
</dbReference>
<dbReference type="Gene3D" id="3.40.50.300">
    <property type="entry name" value="P-loop containing nucleotide triphosphate hydrolases"/>
    <property type="match status" value="1"/>
</dbReference>
<evidence type="ECO:0000313" key="9">
    <source>
        <dbReference type="Proteomes" id="UP000318199"/>
    </source>
</evidence>
<evidence type="ECO:0000256" key="1">
    <source>
        <dbReference type="ARBA" id="ARBA00005417"/>
    </source>
</evidence>
<name>A0A562ZSE0_9BURK</name>
<dbReference type="GO" id="GO:0015807">
    <property type="term" value="P:L-amino acid transport"/>
    <property type="evidence" value="ECO:0007669"/>
    <property type="project" value="TreeGrafter"/>
</dbReference>
<evidence type="ECO:0000256" key="6">
    <source>
        <dbReference type="ARBA" id="ARBA00022970"/>
    </source>
</evidence>
<protein>
    <submittedName>
        <fullName evidence="8">ABC transporter ATP-binding protein</fullName>
    </submittedName>
</protein>
<comment type="similarity">
    <text evidence="1">Belongs to the ABC transporter superfamily.</text>
</comment>
<keyword evidence="3" id="KW-0472">Membrane</keyword>
<dbReference type="GO" id="GO:0005524">
    <property type="term" value="F:ATP binding"/>
    <property type="evidence" value="ECO:0007669"/>
    <property type="project" value="UniProtKB-KW"/>
</dbReference>
<keyword evidence="6" id="KW-0029">Amino-acid transport</keyword>
<dbReference type="OrthoDB" id="9776369at2"/>
<gene>
    <name evidence="8" type="ORF">FN976_10050</name>
</gene>
<evidence type="ECO:0000256" key="3">
    <source>
        <dbReference type="ARBA" id="ARBA00022475"/>
    </source>
</evidence>
<dbReference type="PANTHER" id="PTHR43820:SF2">
    <property type="entry name" value="ABC TRANSPORTER ATP-BINDING PROTEIN"/>
    <property type="match status" value="1"/>
</dbReference>
<dbReference type="InterPro" id="IPR052156">
    <property type="entry name" value="BCAA_Transport_ATP-bd_LivF"/>
</dbReference>
<reference evidence="8 9" key="1">
    <citation type="submission" date="2019-07" db="EMBL/GenBank/DDBJ databases">
        <title>Caenimonas sedimenti sp. nov., isolated from activated sludge.</title>
        <authorList>
            <person name="Xu J."/>
        </authorList>
    </citation>
    <scope>NUCLEOTIDE SEQUENCE [LARGE SCALE GENOMIC DNA]</scope>
    <source>
        <strain evidence="8 9">HX-9-20</strain>
    </source>
</reference>
<evidence type="ECO:0000256" key="5">
    <source>
        <dbReference type="ARBA" id="ARBA00022840"/>
    </source>
</evidence>
<feature type="domain" description="ABC transporter" evidence="7">
    <location>
        <begin position="2"/>
        <end position="233"/>
    </location>
</feature>
<dbReference type="InterPro" id="IPR027417">
    <property type="entry name" value="P-loop_NTPase"/>
</dbReference>
<sequence>MLELNDIRAAYGATPVLHGISLRANASSFLGIVGRNGVGKTTTLRSIVGLMPLTAGDIVFDGASLVGRATHDIARLGVAYVPENRGVFPSLTVMESLTLGAQPRADRATGWTLERVLEIFPRLGERRRNRGDALSGGEQQMLAIGRALLANPRLLILDEPTEGLAPLIVEEIQSVLRSLRGSGMALIVVDQNLDTVFNVADEVAVMSRGAVVARGPSATVRADHALLNRYLGV</sequence>
<comment type="caution">
    <text evidence="8">The sequence shown here is derived from an EMBL/GenBank/DDBJ whole genome shotgun (WGS) entry which is preliminary data.</text>
</comment>
<keyword evidence="3" id="KW-1003">Cell membrane</keyword>
<dbReference type="PROSITE" id="PS00211">
    <property type="entry name" value="ABC_TRANSPORTER_1"/>
    <property type="match status" value="1"/>
</dbReference>
<dbReference type="GO" id="GO:0015658">
    <property type="term" value="F:branched-chain amino acid transmembrane transporter activity"/>
    <property type="evidence" value="ECO:0007669"/>
    <property type="project" value="TreeGrafter"/>
</dbReference>
<accession>A0A562ZSE0</accession>
<keyword evidence="5 8" id="KW-0067">ATP-binding</keyword>
<evidence type="ECO:0000313" key="8">
    <source>
        <dbReference type="EMBL" id="TWO71266.1"/>
    </source>
</evidence>
<dbReference type="AlphaFoldDB" id="A0A562ZSE0"/>
<keyword evidence="9" id="KW-1185">Reference proteome</keyword>
<dbReference type="InterPro" id="IPR003439">
    <property type="entry name" value="ABC_transporter-like_ATP-bd"/>
</dbReference>
<dbReference type="SMART" id="SM00382">
    <property type="entry name" value="AAA"/>
    <property type="match status" value="1"/>
</dbReference>
<dbReference type="RefSeq" id="WP_145892882.1">
    <property type="nucleotide sequence ID" value="NZ_VOBQ01000008.1"/>
</dbReference>
<dbReference type="PANTHER" id="PTHR43820">
    <property type="entry name" value="HIGH-AFFINITY BRANCHED-CHAIN AMINO ACID TRANSPORT ATP-BINDING PROTEIN LIVF"/>
    <property type="match status" value="1"/>
</dbReference>
<dbReference type="Proteomes" id="UP000318199">
    <property type="component" value="Unassembled WGS sequence"/>
</dbReference>
<dbReference type="PROSITE" id="PS50893">
    <property type="entry name" value="ABC_TRANSPORTER_2"/>
    <property type="match status" value="1"/>
</dbReference>
<dbReference type="InterPro" id="IPR017871">
    <property type="entry name" value="ABC_transporter-like_CS"/>
</dbReference>
<organism evidence="8 9">
    <name type="scientific">Caenimonas sedimenti</name>
    <dbReference type="NCBI Taxonomy" id="2596921"/>
    <lineage>
        <taxon>Bacteria</taxon>
        <taxon>Pseudomonadati</taxon>
        <taxon>Pseudomonadota</taxon>
        <taxon>Betaproteobacteria</taxon>
        <taxon>Burkholderiales</taxon>
        <taxon>Comamonadaceae</taxon>
        <taxon>Caenimonas</taxon>
    </lineage>
</organism>